<comment type="similarity">
    <text evidence="1 3 4">Belongs to the GroES chaperonin family.</text>
</comment>
<evidence type="ECO:0000256" key="4">
    <source>
        <dbReference type="RuleBase" id="RU000535"/>
    </source>
</evidence>
<dbReference type="InterPro" id="IPR020818">
    <property type="entry name" value="Chaperonin_GroES"/>
</dbReference>
<comment type="function">
    <text evidence="3 4">Together with the chaperonin GroEL, plays an essential role in assisting protein folding. The GroEL-GroES system forms a nano-cage that allows encapsulation of the non-native substrate proteins and provides a physical environment optimized to promote and accelerate protein folding. GroES binds to the apical surface of the GroEL ring, thereby capping the opening of the GroEL channel.</text>
</comment>
<dbReference type="GO" id="GO:0044183">
    <property type="term" value="F:protein folding chaperone"/>
    <property type="evidence" value="ECO:0007669"/>
    <property type="project" value="InterPro"/>
</dbReference>
<dbReference type="GO" id="GO:0051082">
    <property type="term" value="F:unfolded protein binding"/>
    <property type="evidence" value="ECO:0007669"/>
    <property type="project" value="TreeGrafter"/>
</dbReference>
<reference evidence="5 6" key="1">
    <citation type="submission" date="2020-08" db="EMBL/GenBank/DDBJ databases">
        <title>Bridging the membrane lipid divide: bacteria of the FCB group superphylum have the potential to synthesize archaeal ether lipids.</title>
        <authorList>
            <person name="Villanueva L."/>
            <person name="Von Meijenfeldt F.A.B."/>
            <person name="Westbye A.B."/>
            <person name="Yadav S."/>
            <person name="Hopmans E.C."/>
            <person name="Dutilh B.E."/>
            <person name="Sinninghe Damste J.S."/>
        </authorList>
    </citation>
    <scope>NUCLEOTIDE SEQUENCE [LARGE SCALE GENOMIC DNA]</scope>
    <source>
        <strain evidence="5">NIOZ-UU36</strain>
    </source>
</reference>
<dbReference type="EMBL" id="JACNJN010000161">
    <property type="protein sequence ID" value="MBC8336432.1"/>
    <property type="molecule type" value="Genomic_DNA"/>
</dbReference>
<comment type="caution">
    <text evidence="5">The sequence shown here is derived from an EMBL/GenBank/DDBJ whole genome shotgun (WGS) entry which is preliminary data.</text>
</comment>
<comment type="subunit">
    <text evidence="3">Heptamer of 7 subunits arranged in a ring. Interacts with the chaperonin GroEL.</text>
</comment>
<keyword evidence="2 3" id="KW-0143">Chaperone</keyword>
<organism evidence="5 6">
    <name type="scientific">Candidatus Desulfolinea nitratireducens</name>
    <dbReference type="NCBI Taxonomy" id="2841698"/>
    <lineage>
        <taxon>Bacteria</taxon>
        <taxon>Bacillati</taxon>
        <taxon>Chloroflexota</taxon>
        <taxon>Anaerolineae</taxon>
        <taxon>Anaerolineales</taxon>
        <taxon>Anaerolineales incertae sedis</taxon>
        <taxon>Candidatus Desulfolinea</taxon>
    </lineage>
</organism>
<protein>
    <recommendedName>
        <fullName evidence="3">Co-chaperonin GroES</fullName>
    </recommendedName>
    <alternativeName>
        <fullName evidence="3">10 kDa chaperonin</fullName>
    </alternativeName>
    <alternativeName>
        <fullName evidence="3">Chaperonin-10</fullName>
        <shortName evidence="3">Cpn10</shortName>
    </alternativeName>
</protein>
<evidence type="ECO:0000256" key="3">
    <source>
        <dbReference type="HAMAP-Rule" id="MF_00580"/>
    </source>
</evidence>
<dbReference type="GO" id="GO:0051087">
    <property type="term" value="F:protein-folding chaperone binding"/>
    <property type="evidence" value="ECO:0007669"/>
    <property type="project" value="TreeGrafter"/>
</dbReference>
<evidence type="ECO:0000256" key="1">
    <source>
        <dbReference type="ARBA" id="ARBA00006975"/>
    </source>
</evidence>
<dbReference type="GO" id="GO:0005737">
    <property type="term" value="C:cytoplasm"/>
    <property type="evidence" value="ECO:0007669"/>
    <property type="project" value="UniProtKB-SubCell"/>
</dbReference>
<dbReference type="Proteomes" id="UP000614469">
    <property type="component" value="Unassembled WGS sequence"/>
</dbReference>
<dbReference type="PANTHER" id="PTHR10772:SF63">
    <property type="entry name" value="20 KDA CHAPERONIN, CHLOROPLASTIC"/>
    <property type="match status" value="1"/>
</dbReference>
<dbReference type="Gene3D" id="2.30.33.40">
    <property type="entry name" value="GroES chaperonin"/>
    <property type="match status" value="1"/>
</dbReference>
<dbReference type="PANTHER" id="PTHR10772">
    <property type="entry name" value="10 KDA HEAT SHOCK PROTEIN"/>
    <property type="match status" value="1"/>
</dbReference>
<dbReference type="NCBIfam" id="NF001531">
    <property type="entry name" value="PRK00364.2-2"/>
    <property type="match status" value="1"/>
</dbReference>
<accession>A0A8J6TKB0</accession>
<dbReference type="PRINTS" id="PR00297">
    <property type="entry name" value="CHAPERONIN10"/>
</dbReference>
<dbReference type="CDD" id="cd00320">
    <property type="entry name" value="cpn10"/>
    <property type="match status" value="1"/>
</dbReference>
<comment type="subcellular location">
    <subcellularLocation>
        <location evidence="3">Cytoplasm</location>
    </subcellularLocation>
</comment>
<dbReference type="InterPro" id="IPR037124">
    <property type="entry name" value="Chaperonin_GroES_sf"/>
</dbReference>
<evidence type="ECO:0000256" key="2">
    <source>
        <dbReference type="ARBA" id="ARBA00023186"/>
    </source>
</evidence>
<dbReference type="InterPro" id="IPR011032">
    <property type="entry name" value="GroES-like_sf"/>
</dbReference>
<dbReference type="GO" id="GO:0046872">
    <property type="term" value="F:metal ion binding"/>
    <property type="evidence" value="ECO:0007669"/>
    <property type="project" value="TreeGrafter"/>
</dbReference>
<name>A0A8J6TKB0_9CHLR</name>
<dbReference type="HAMAP" id="MF_00580">
    <property type="entry name" value="CH10"/>
    <property type="match status" value="1"/>
</dbReference>
<proteinExistence type="inferred from homology"/>
<evidence type="ECO:0000313" key="5">
    <source>
        <dbReference type="EMBL" id="MBC8336432.1"/>
    </source>
</evidence>
<dbReference type="AlphaFoldDB" id="A0A8J6TKB0"/>
<dbReference type="SUPFAM" id="SSF50129">
    <property type="entry name" value="GroES-like"/>
    <property type="match status" value="1"/>
</dbReference>
<dbReference type="SMART" id="SM00883">
    <property type="entry name" value="Cpn10"/>
    <property type="match status" value="1"/>
</dbReference>
<dbReference type="GO" id="GO:0005524">
    <property type="term" value="F:ATP binding"/>
    <property type="evidence" value="ECO:0007669"/>
    <property type="project" value="InterPro"/>
</dbReference>
<sequence length="91" mass="9959">MSKKTNIVPLGIRVLVRPIEQEAKTASGLILPDSAKEKPQIGEVIAVGDDEEMMVKVGQKVLFPKYTGTEIKLEGVEHMIMEATDLLAIVK</sequence>
<dbReference type="FunFam" id="2.30.33.40:FF:000001">
    <property type="entry name" value="10 kDa chaperonin"/>
    <property type="match status" value="1"/>
</dbReference>
<keyword evidence="3" id="KW-0963">Cytoplasm</keyword>
<evidence type="ECO:0000313" key="6">
    <source>
        <dbReference type="Proteomes" id="UP000614469"/>
    </source>
</evidence>
<dbReference type="Pfam" id="PF00166">
    <property type="entry name" value="Cpn10"/>
    <property type="match status" value="1"/>
</dbReference>
<gene>
    <name evidence="3" type="primary">groES</name>
    <name evidence="3" type="synonym">groS</name>
    <name evidence="5" type="ORF">H8E29_14295</name>
</gene>